<evidence type="ECO:0000313" key="4">
    <source>
        <dbReference type="Proteomes" id="UP000325333"/>
    </source>
</evidence>
<sequence length="197" mass="21230">MADGTSLVHTIRSASDEAAAKTESPKTHSIRSASDEGATRSGKPEAKQPHDQLARPLEGRSFEGMTAQAGRGSDGQATERSAQQFAAGGELAGRTLQDIARPAEQNLTAAMEFGNVMTSRYEAACSEIVRYMQQAAQRQSEMMNDMLRARSPSDVLLTGNRYLLSGLQAFFDANGRIARASAHTADEADRKRNPRSV</sequence>
<dbReference type="AlphaFoldDB" id="A0A5B0KKT0"/>
<feature type="domain" description="Phasin" evidence="2">
    <location>
        <begin position="98"/>
        <end position="188"/>
    </location>
</feature>
<dbReference type="RefSeq" id="WP_149651805.1">
    <property type="nucleotide sequence ID" value="NZ_VEWN01000050.1"/>
</dbReference>
<comment type="caution">
    <text evidence="3">The sequence shown here is derived from an EMBL/GenBank/DDBJ whole genome shotgun (WGS) entry which is preliminary data.</text>
</comment>
<reference evidence="3 4" key="1">
    <citation type="submission" date="2019-07" db="EMBL/GenBank/DDBJ databases">
        <title>Genome sequencing of the stress-tolerant strain Azospirillum brasilense Az19.</title>
        <authorList>
            <person name="Maroniche G.A."/>
            <person name="Garcia J.E."/>
            <person name="Pagnussat L."/>
            <person name="Amenta M."/>
            <person name="Creus C.M."/>
        </authorList>
    </citation>
    <scope>NUCLEOTIDE SEQUENCE [LARGE SCALE GENOMIC DNA]</scope>
    <source>
        <strain evidence="3 4">Az19</strain>
    </source>
</reference>
<gene>
    <name evidence="3" type="ORF">FH063_005158</name>
</gene>
<feature type="compositionally biased region" description="Basic and acidic residues" evidence="1">
    <location>
        <begin position="33"/>
        <end position="55"/>
    </location>
</feature>
<organism evidence="3 4">
    <name type="scientific">Azospirillum argentinense</name>
    <dbReference type="NCBI Taxonomy" id="2970906"/>
    <lineage>
        <taxon>Bacteria</taxon>
        <taxon>Pseudomonadati</taxon>
        <taxon>Pseudomonadota</taxon>
        <taxon>Alphaproteobacteria</taxon>
        <taxon>Rhodospirillales</taxon>
        <taxon>Azospirillaceae</taxon>
        <taxon>Azospirillum</taxon>
    </lineage>
</organism>
<feature type="compositionally biased region" description="Basic and acidic residues" evidence="1">
    <location>
        <begin position="14"/>
        <end position="26"/>
    </location>
</feature>
<name>A0A5B0KKT0_9PROT</name>
<feature type="region of interest" description="Disordered" evidence="1">
    <location>
        <begin position="1"/>
        <end position="55"/>
    </location>
</feature>
<evidence type="ECO:0000313" key="3">
    <source>
        <dbReference type="EMBL" id="KAA1052383.1"/>
    </source>
</evidence>
<protein>
    <recommendedName>
        <fullName evidence="2">Phasin domain-containing protein</fullName>
    </recommendedName>
</protein>
<dbReference type="InterPro" id="IPR018968">
    <property type="entry name" value="Phasin"/>
</dbReference>
<evidence type="ECO:0000256" key="1">
    <source>
        <dbReference type="SAM" id="MobiDB-lite"/>
    </source>
</evidence>
<dbReference type="Pfam" id="PF09361">
    <property type="entry name" value="Phasin_2"/>
    <property type="match status" value="1"/>
</dbReference>
<proteinExistence type="predicted"/>
<dbReference type="EMBL" id="VEWN01000050">
    <property type="protein sequence ID" value="KAA1052383.1"/>
    <property type="molecule type" value="Genomic_DNA"/>
</dbReference>
<dbReference type="Proteomes" id="UP000325333">
    <property type="component" value="Unassembled WGS sequence"/>
</dbReference>
<accession>A0A5B0KKT0</accession>
<evidence type="ECO:0000259" key="2">
    <source>
        <dbReference type="Pfam" id="PF09361"/>
    </source>
</evidence>